<name>A0A1H9QLG8_9BURK</name>
<dbReference type="Proteomes" id="UP000199766">
    <property type="component" value="Unassembled WGS sequence"/>
</dbReference>
<dbReference type="NCBIfam" id="TIGR00369">
    <property type="entry name" value="unchar_dom_1"/>
    <property type="match status" value="1"/>
</dbReference>
<dbReference type="Pfam" id="PF03061">
    <property type="entry name" value="4HBT"/>
    <property type="match status" value="1"/>
</dbReference>
<keyword evidence="10" id="KW-1185">Reference proteome</keyword>
<dbReference type="CDD" id="cd03443">
    <property type="entry name" value="PaaI_thioesterase"/>
    <property type="match status" value="1"/>
</dbReference>
<dbReference type="InterPro" id="IPR006683">
    <property type="entry name" value="Thioestr_dom"/>
</dbReference>
<evidence type="ECO:0000256" key="5">
    <source>
        <dbReference type="ARBA" id="ARBA00038894"/>
    </source>
</evidence>
<evidence type="ECO:0000256" key="1">
    <source>
        <dbReference type="ARBA" id="ARBA00022801"/>
    </source>
</evidence>
<dbReference type="PANTHER" id="PTHR43240">
    <property type="entry name" value="1,4-DIHYDROXY-2-NAPHTHOYL-COA THIOESTERASE 1"/>
    <property type="match status" value="1"/>
</dbReference>
<evidence type="ECO:0000259" key="8">
    <source>
        <dbReference type="Pfam" id="PF03061"/>
    </source>
</evidence>
<dbReference type="Gene3D" id="3.10.129.10">
    <property type="entry name" value="Hotdog Thioesterase"/>
    <property type="match status" value="1"/>
</dbReference>
<dbReference type="OrthoDB" id="8525891at2"/>
<dbReference type="GO" id="GO:0047617">
    <property type="term" value="F:fatty acyl-CoA hydrolase activity"/>
    <property type="evidence" value="ECO:0007669"/>
    <property type="project" value="UniProtKB-EC"/>
</dbReference>
<evidence type="ECO:0000256" key="7">
    <source>
        <dbReference type="ARBA" id="ARBA00048062"/>
    </source>
</evidence>
<dbReference type="RefSeq" id="WP_091458501.1">
    <property type="nucleotide sequence ID" value="NZ_FOGD01000011.1"/>
</dbReference>
<evidence type="ECO:0000313" key="10">
    <source>
        <dbReference type="Proteomes" id="UP000199766"/>
    </source>
</evidence>
<evidence type="ECO:0000256" key="3">
    <source>
        <dbReference type="ARBA" id="ARBA00036002"/>
    </source>
</evidence>
<dbReference type="EMBL" id="FOGD01000011">
    <property type="protein sequence ID" value="SER61294.1"/>
    <property type="molecule type" value="Genomic_DNA"/>
</dbReference>
<organism evidence="9 10">
    <name type="scientific">Giesbergeria anulus</name>
    <dbReference type="NCBI Taxonomy" id="180197"/>
    <lineage>
        <taxon>Bacteria</taxon>
        <taxon>Pseudomonadati</taxon>
        <taxon>Pseudomonadota</taxon>
        <taxon>Betaproteobacteria</taxon>
        <taxon>Burkholderiales</taxon>
        <taxon>Comamonadaceae</taxon>
        <taxon>Giesbergeria</taxon>
    </lineage>
</organism>
<dbReference type="AlphaFoldDB" id="A0A1H9QLG8"/>
<proteinExistence type="inferred from homology"/>
<evidence type="ECO:0000256" key="4">
    <source>
        <dbReference type="ARBA" id="ARBA00038381"/>
    </source>
</evidence>
<evidence type="ECO:0000313" key="9">
    <source>
        <dbReference type="EMBL" id="SER61294.1"/>
    </source>
</evidence>
<gene>
    <name evidence="9" type="ORF">SAMN02982919_02686</name>
</gene>
<comment type="catalytic activity">
    <reaction evidence="3">
        <text>a long-chain fatty acyl-CoA + H2O = a long-chain fatty acid + CoA + H(+)</text>
        <dbReference type="Rhea" id="RHEA:67680"/>
        <dbReference type="ChEBI" id="CHEBI:15377"/>
        <dbReference type="ChEBI" id="CHEBI:15378"/>
        <dbReference type="ChEBI" id="CHEBI:57287"/>
        <dbReference type="ChEBI" id="CHEBI:57560"/>
        <dbReference type="ChEBI" id="CHEBI:83139"/>
    </reaction>
</comment>
<reference evidence="9 10" key="1">
    <citation type="submission" date="2016-10" db="EMBL/GenBank/DDBJ databases">
        <authorList>
            <person name="de Groot N.N."/>
        </authorList>
    </citation>
    <scope>NUCLEOTIDE SEQUENCE [LARGE SCALE GENOMIC DNA]</scope>
    <source>
        <strain evidence="9 10">ATCC 35958</strain>
    </source>
</reference>
<feature type="domain" description="Thioesterase" evidence="8">
    <location>
        <begin position="58"/>
        <end position="131"/>
    </location>
</feature>
<dbReference type="SUPFAM" id="SSF54637">
    <property type="entry name" value="Thioesterase/thiol ester dehydrase-isomerase"/>
    <property type="match status" value="1"/>
</dbReference>
<comment type="similarity">
    <text evidence="4">Belongs to the YigI thioesterase family.</text>
</comment>
<keyword evidence="1" id="KW-0378">Hydrolase</keyword>
<evidence type="ECO:0000256" key="2">
    <source>
        <dbReference type="ARBA" id="ARBA00035880"/>
    </source>
</evidence>
<dbReference type="PANTHER" id="PTHR43240:SF20">
    <property type="entry name" value="MEDIUM_LONG-CHAIN ACYL-COA THIOESTERASE YIGI"/>
    <property type="match status" value="1"/>
</dbReference>
<dbReference type="STRING" id="180197.SAMN02982919_02686"/>
<dbReference type="EC" id="3.1.2.20" evidence="5"/>
<dbReference type="InterPro" id="IPR029069">
    <property type="entry name" value="HotDog_dom_sf"/>
</dbReference>
<comment type="catalytic activity">
    <reaction evidence="2">
        <text>a fatty acyl-CoA + H2O = a fatty acid + CoA + H(+)</text>
        <dbReference type="Rhea" id="RHEA:16781"/>
        <dbReference type="ChEBI" id="CHEBI:15377"/>
        <dbReference type="ChEBI" id="CHEBI:15378"/>
        <dbReference type="ChEBI" id="CHEBI:28868"/>
        <dbReference type="ChEBI" id="CHEBI:57287"/>
        <dbReference type="ChEBI" id="CHEBI:77636"/>
        <dbReference type="EC" id="3.1.2.20"/>
    </reaction>
</comment>
<sequence>MAVSATVFEPRNPQYLPRVHESFARQQAMHTLGARLENVTPGAVDIGLDWAAALTQQHGFLHAGMVSAALDSACGYAAFTLMAPEAEVLTIEFKINLLAPARGERFRMEGRVLKPGRTITVAEGRAYALADGQEKLVATMHCTLMAVTGREDVRS</sequence>
<accession>A0A1H9QLG8</accession>
<dbReference type="InterPro" id="IPR003736">
    <property type="entry name" value="PAAI_dom"/>
</dbReference>
<comment type="catalytic activity">
    <reaction evidence="7">
        <text>a medium-chain fatty acyl-CoA + H2O = a medium-chain fatty acid + CoA + H(+)</text>
        <dbReference type="Rhea" id="RHEA:68184"/>
        <dbReference type="ChEBI" id="CHEBI:15377"/>
        <dbReference type="ChEBI" id="CHEBI:15378"/>
        <dbReference type="ChEBI" id="CHEBI:57287"/>
        <dbReference type="ChEBI" id="CHEBI:59558"/>
        <dbReference type="ChEBI" id="CHEBI:90546"/>
    </reaction>
</comment>
<protein>
    <recommendedName>
        <fullName evidence="6">Medium/long-chain acyl-CoA thioesterase YigI</fullName>
        <ecNumber evidence="5">3.1.2.20</ecNumber>
    </recommendedName>
</protein>
<evidence type="ECO:0000256" key="6">
    <source>
        <dbReference type="ARBA" id="ARBA00040062"/>
    </source>
</evidence>